<dbReference type="RefSeq" id="WP_116854285.1">
    <property type="nucleotide sequence ID" value="NZ_QTJV01000004.1"/>
</dbReference>
<dbReference type="Proteomes" id="UP000261174">
    <property type="component" value="Unassembled WGS sequence"/>
</dbReference>
<dbReference type="Gene3D" id="1.10.10.10">
    <property type="entry name" value="Winged helix-like DNA-binding domain superfamily/Winged helix DNA-binding domain"/>
    <property type="match status" value="1"/>
</dbReference>
<organism evidence="1 2">
    <name type="scientific">Chitinophaga silvisoli</name>
    <dbReference type="NCBI Taxonomy" id="2291814"/>
    <lineage>
        <taxon>Bacteria</taxon>
        <taxon>Pseudomonadati</taxon>
        <taxon>Bacteroidota</taxon>
        <taxon>Chitinophagia</taxon>
        <taxon>Chitinophagales</taxon>
        <taxon>Chitinophagaceae</taxon>
        <taxon>Chitinophaga</taxon>
    </lineage>
</organism>
<dbReference type="InterPro" id="IPR002514">
    <property type="entry name" value="Transposase_8"/>
</dbReference>
<keyword evidence="2" id="KW-1185">Reference proteome</keyword>
<dbReference type="GO" id="GO:0003677">
    <property type="term" value="F:DNA binding"/>
    <property type="evidence" value="ECO:0007669"/>
    <property type="project" value="InterPro"/>
</dbReference>
<dbReference type="InterPro" id="IPR009057">
    <property type="entry name" value="Homeodomain-like_sf"/>
</dbReference>
<dbReference type="InterPro" id="IPR036388">
    <property type="entry name" value="WH-like_DNA-bd_sf"/>
</dbReference>
<dbReference type="GO" id="GO:0004803">
    <property type="term" value="F:transposase activity"/>
    <property type="evidence" value="ECO:0007669"/>
    <property type="project" value="InterPro"/>
</dbReference>
<dbReference type="AlphaFoldDB" id="A0A3E1P3B3"/>
<sequence length="90" mass="10667">MSSKAKKTIKSRLTPAQIRPLIENFERQGQSIKDFCQRYSISEVTFYNWRKKYGIKGSSSILVKETLSLYYSKPMISLRFRRSKLHLPYI</sequence>
<evidence type="ECO:0000313" key="1">
    <source>
        <dbReference type="EMBL" id="RFM34703.1"/>
    </source>
</evidence>
<accession>A0A3E1P3B3</accession>
<dbReference type="NCBIfam" id="NF047593">
    <property type="entry name" value="IS66_ISAeme5_TnpA"/>
    <property type="match status" value="1"/>
</dbReference>
<dbReference type="OrthoDB" id="678418at2"/>
<reference evidence="1 2" key="1">
    <citation type="submission" date="2018-08" db="EMBL/GenBank/DDBJ databases">
        <title>Chitinophaga sp. K20C18050901, a novel bacterium isolated from forest soil.</title>
        <authorList>
            <person name="Wang C."/>
        </authorList>
    </citation>
    <scope>NUCLEOTIDE SEQUENCE [LARGE SCALE GENOMIC DNA]</scope>
    <source>
        <strain evidence="1 2">K20C18050901</strain>
    </source>
</reference>
<evidence type="ECO:0000313" key="2">
    <source>
        <dbReference type="Proteomes" id="UP000261174"/>
    </source>
</evidence>
<gene>
    <name evidence="1" type="ORF">DXN04_15680</name>
</gene>
<name>A0A3E1P3B3_9BACT</name>
<comment type="caution">
    <text evidence="1">The sequence shown here is derived from an EMBL/GenBank/DDBJ whole genome shotgun (WGS) entry which is preliminary data.</text>
</comment>
<dbReference type="Pfam" id="PF01527">
    <property type="entry name" value="HTH_Tnp_1"/>
    <property type="match status" value="1"/>
</dbReference>
<dbReference type="SUPFAM" id="SSF46689">
    <property type="entry name" value="Homeodomain-like"/>
    <property type="match status" value="1"/>
</dbReference>
<proteinExistence type="predicted"/>
<dbReference type="GO" id="GO:0006313">
    <property type="term" value="P:DNA transposition"/>
    <property type="evidence" value="ECO:0007669"/>
    <property type="project" value="InterPro"/>
</dbReference>
<evidence type="ECO:0008006" key="3">
    <source>
        <dbReference type="Google" id="ProtNLM"/>
    </source>
</evidence>
<protein>
    <recommendedName>
        <fullName evidence="3">Transposase</fullName>
    </recommendedName>
</protein>
<dbReference type="EMBL" id="QTJV01000004">
    <property type="protein sequence ID" value="RFM34703.1"/>
    <property type="molecule type" value="Genomic_DNA"/>
</dbReference>